<keyword evidence="3" id="KW-1185">Reference proteome</keyword>
<reference evidence="2 3" key="1">
    <citation type="submission" date="2021-03" db="EMBL/GenBank/DDBJ databases">
        <title>Sequencing the genomes of 1000 actinobacteria strains.</title>
        <authorList>
            <person name="Klenk H.-P."/>
        </authorList>
    </citation>
    <scope>NUCLEOTIDE SEQUENCE [LARGE SCALE GENOMIC DNA]</scope>
    <source>
        <strain evidence="2 3">DSM 45256</strain>
    </source>
</reference>
<comment type="caution">
    <text evidence="2">The sequence shown here is derived from an EMBL/GenBank/DDBJ whole genome shotgun (WGS) entry which is preliminary data.</text>
</comment>
<dbReference type="RefSeq" id="WP_210034148.1">
    <property type="nucleotide sequence ID" value="NZ_JAGINU010000001.1"/>
</dbReference>
<evidence type="ECO:0000313" key="2">
    <source>
        <dbReference type="EMBL" id="MBP2370673.1"/>
    </source>
</evidence>
<protein>
    <submittedName>
        <fullName evidence="2">Uncharacterized protein</fullName>
    </submittedName>
</protein>
<evidence type="ECO:0000256" key="1">
    <source>
        <dbReference type="SAM" id="MobiDB-lite"/>
    </source>
</evidence>
<proteinExistence type="predicted"/>
<accession>A0ABS4W416</accession>
<evidence type="ECO:0000313" key="3">
    <source>
        <dbReference type="Proteomes" id="UP001519295"/>
    </source>
</evidence>
<feature type="region of interest" description="Disordered" evidence="1">
    <location>
        <begin position="44"/>
        <end position="66"/>
    </location>
</feature>
<name>A0ABS4W416_9PSEU</name>
<organism evidence="2 3">
    <name type="scientific">Pseudonocardia parietis</name>
    <dbReference type="NCBI Taxonomy" id="570936"/>
    <lineage>
        <taxon>Bacteria</taxon>
        <taxon>Bacillati</taxon>
        <taxon>Actinomycetota</taxon>
        <taxon>Actinomycetes</taxon>
        <taxon>Pseudonocardiales</taxon>
        <taxon>Pseudonocardiaceae</taxon>
        <taxon>Pseudonocardia</taxon>
    </lineage>
</organism>
<dbReference type="Proteomes" id="UP001519295">
    <property type="component" value="Unassembled WGS sequence"/>
</dbReference>
<dbReference type="EMBL" id="JAGINU010000001">
    <property type="protein sequence ID" value="MBP2370673.1"/>
    <property type="molecule type" value="Genomic_DNA"/>
</dbReference>
<gene>
    <name evidence="2" type="ORF">JOF36_006369</name>
</gene>
<sequence length="166" mass="16964">MASIPTRRSYEAAVLLVALDPTARLWLNGHDDSELAGITIAGAELAAPPPDDPAPGAGGPPAVSSPLEHAVHATDVVVVLTHDLAGVDRDMVIRIGDAARANGILLGAVIASPGARWDDPAAERSATTVREAADSVVVLDDTRFTLPFLQVLRGGARDGDLAGAPS</sequence>